<feature type="domain" description="CBM3" evidence="9">
    <location>
        <begin position="490"/>
        <end position="650"/>
    </location>
</feature>
<dbReference type="SMART" id="SM00637">
    <property type="entry name" value="CBD_II"/>
    <property type="match status" value="1"/>
</dbReference>
<evidence type="ECO:0000259" key="9">
    <source>
        <dbReference type="PROSITE" id="PS51172"/>
    </source>
</evidence>
<dbReference type="InterPro" id="IPR008965">
    <property type="entry name" value="CBM2/CBM3_carb-bd_dom_sf"/>
</dbReference>
<dbReference type="PROSITE" id="PS51172">
    <property type="entry name" value="CBM3"/>
    <property type="match status" value="1"/>
</dbReference>
<dbReference type="Gene3D" id="2.60.40.2810">
    <property type="match status" value="1"/>
</dbReference>
<evidence type="ECO:0000256" key="1">
    <source>
        <dbReference type="ARBA" id="ARBA00022801"/>
    </source>
</evidence>
<evidence type="ECO:0000256" key="5">
    <source>
        <dbReference type="ARBA" id="ARBA00023326"/>
    </source>
</evidence>
<sequence>MKKTFIKTALFSAVAFCSANTLAAPNYGEALQKSIYFYEAQQAGKLPAWNRVEWRGDSVLDDGSDVGKDLSGGWFDAGDHVKFGFPMAASATMLAWGVIEYPQAYTQSGQMAHIKNNLRFVADYFVSAHTAPNELYGQVGSGSADHAWWGSPEVVHLTSRAASNRPAFKVDASCPGSDLAGETAAALSAIAMVFKTDDPAYSANLINHAKQLYSFANTYKGKYSACITDASGFYNSWSGYNDELVWSAIWLHRATGEQSYLDAAVTAYDSLNTEQQSTVRSYKWTHAWDDKGYGSYVLMAQLTGEAKYKADAERWLDYWTTGYQGAKVKYTPGGLAQLDTWGATRYASNTSFIALIYSDYLKSVNPSDSRVSTYYNFAVSQLEYILGDNPMGISYQIGTSANGPKNPHHRGAHGTWADSLTVPTESRHLLVGALVGGPGTGDSYVDDRGDYIANEVATDYNAGFTGAVARLYMDFGGSPIAENQFPAPEVRDLEYFVEAKTNATGPRHVEISAKVYNRSAWPAANTDKLKFRYFVDLTAEKAKGYSVADVKVTAAYSQATSVSQLKPWGNAADDIYYTEIDFTGVDIFPGGQSDHKKEVQFRLSLPTTGDSADWVNAGDPSWDSYTNADKQAPKIAMYNDTALIWGSEPTPPCGAGTGINCAPSAQNVAVTTQQNTAVQVTLSAADSDGTIASYQVASPANGSLAGTGAVRTYTPAAGFFGVDSFTYTATDNSGAVSNEATVSVTVTEPIVPSVAISSPNNNAQVYTGALVPVSFTLANAASVKVLVNGGQVATGVTGSTVSITAPTSTGSFLVELIAQDASGADLSASASLTLNAVTPPANTPPVASFTSVSSGLTVNVDGSASSDADGDALTYSWDFAGVSKSGKTASHTFAAAGSYAVQLTVSDGIDTNVTSKSVSVTAPTPGVSCDYIVADQWNTGFVANIRLTNTTSAPVSNWSVTWSYPAGVARTNGWNATVVGNNPYTATSAGWNNTIQPGQYVEFGIQGTKPNGQAAPVPTVTGAVCQ</sequence>
<dbReference type="InterPro" id="IPR001956">
    <property type="entry name" value="CBM3"/>
</dbReference>
<dbReference type="PROSITE" id="PS50093">
    <property type="entry name" value="PKD"/>
    <property type="match status" value="1"/>
</dbReference>
<comment type="catalytic activity">
    <reaction evidence="7">
        <text>Endohydrolysis of (1-&gt;4)-beta-D-glucosidic linkages in cellulose, lichenin and cereal beta-D-glucans.</text>
        <dbReference type="EC" id="3.2.1.4"/>
    </reaction>
</comment>
<dbReference type="InterPro" id="IPR008928">
    <property type="entry name" value="6-hairpin_glycosidase_sf"/>
</dbReference>
<dbReference type="PROSITE" id="PS00698">
    <property type="entry name" value="GH9_3"/>
    <property type="match status" value="1"/>
</dbReference>
<feature type="domain" description="PKD" evidence="8">
    <location>
        <begin position="845"/>
        <end position="927"/>
    </location>
</feature>
<dbReference type="SMART" id="SM01067">
    <property type="entry name" value="CBM_3"/>
    <property type="match status" value="1"/>
</dbReference>
<dbReference type="InterPro" id="IPR012341">
    <property type="entry name" value="6hp_glycosidase-like_sf"/>
</dbReference>
<dbReference type="Pfam" id="PF00942">
    <property type="entry name" value="CBM_3"/>
    <property type="match status" value="1"/>
</dbReference>
<evidence type="ECO:0000256" key="4">
    <source>
        <dbReference type="ARBA" id="ARBA00023295"/>
    </source>
</evidence>
<dbReference type="Gene3D" id="2.60.40.290">
    <property type="match status" value="1"/>
</dbReference>
<keyword evidence="2" id="KW-1015">Disulfide bond</keyword>
<dbReference type="RefSeq" id="WP_290260604.1">
    <property type="nucleotide sequence ID" value="NZ_JAUFQG010000004.1"/>
</dbReference>
<evidence type="ECO:0000259" key="8">
    <source>
        <dbReference type="PROSITE" id="PS50093"/>
    </source>
</evidence>
<dbReference type="InterPro" id="IPR001701">
    <property type="entry name" value="Glyco_hydro_9"/>
</dbReference>
<dbReference type="InterPro" id="IPR000601">
    <property type="entry name" value="PKD_dom"/>
</dbReference>
<evidence type="ECO:0000259" key="10">
    <source>
        <dbReference type="PROSITE" id="PS51173"/>
    </source>
</evidence>
<evidence type="ECO:0000313" key="12">
    <source>
        <dbReference type="Proteomes" id="UP001595840"/>
    </source>
</evidence>
<organism evidence="11 12">
    <name type="scientific">Simiduia curdlanivorans</name>
    <dbReference type="NCBI Taxonomy" id="1492769"/>
    <lineage>
        <taxon>Bacteria</taxon>
        <taxon>Pseudomonadati</taxon>
        <taxon>Pseudomonadota</taxon>
        <taxon>Gammaproteobacteria</taxon>
        <taxon>Cellvibrionales</taxon>
        <taxon>Cellvibrionaceae</taxon>
        <taxon>Simiduia</taxon>
    </lineage>
</organism>
<feature type="chain" id="PRO_5045004054" description="Endoglucanase" evidence="7">
    <location>
        <begin position="24"/>
        <end position="1026"/>
    </location>
</feature>
<feature type="domain" description="CBM2" evidence="10">
    <location>
        <begin position="920"/>
        <end position="1026"/>
    </location>
</feature>
<accession>A0ABV8V385</accession>
<dbReference type="EMBL" id="JBHSCX010000006">
    <property type="protein sequence ID" value="MFC4362359.1"/>
    <property type="molecule type" value="Genomic_DNA"/>
</dbReference>
<dbReference type="EC" id="3.2.1.4" evidence="7"/>
<evidence type="ECO:0000256" key="2">
    <source>
        <dbReference type="ARBA" id="ARBA00023157"/>
    </source>
</evidence>
<dbReference type="Pfam" id="PF18911">
    <property type="entry name" value="PKD_4"/>
    <property type="match status" value="1"/>
</dbReference>
<evidence type="ECO:0000313" key="11">
    <source>
        <dbReference type="EMBL" id="MFC4362359.1"/>
    </source>
</evidence>
<comment type="similarity">
    <text evidence="6 7">Belongs to the glycosyl hydrolase 9 (cellulase E) family.</text>
</comment>
<keyword evidence="1 6" id="KW-0378">Hydrolase</keyword>
<dbReference type="SUPFAM" id="SSF48208">
    <property type="entry name" value="Six-hairpin glycosidases"/>
    <property type="match status" value="1"/>
</dbReference>
<keyword evidence="3 6" id="KW-0119">Carbohydrate metabolism</keyword>
<evidence type="ECO:0000256" key="6">
    <source>
        <dbReference type="PROSITE-ProRule" id="PRU10060"/>
    </source>
</evidence>
<name>A0ABV8V385_9GAMM</name>
<dbReference type="PANTHER" id="PTHR22298">
    <property type="entry name" value="ENDO-1,4-BETA-GLUCANASE"/>
    <property type="match status" value="1"/>
</dbReference>
<keyword evidence="7" id="KW-0136">Cellulose degradation</keyword>
<feature type="signal peptide" evidence="7">
    <location>
        <begin position="1"/>
        <end position="23"/>
    </location>
</feature>
<dbReference type="InterPro" id="IPR013783">
    <property type="entry name" value="Ig-like_fold"/>
</dbReference>
<keyword evidence="7" id="KW-0732">Signal</keyword>
<reference evidence="12" key="1">
    <citation type="journal article" date="2019" name="Int. J. Syst. Evol. Microbiol.">
        <title>The Global Catalogue of Microorganisms (GCM) 10K type strain sequencing project: providing services to taxonomists for standard genome sequencing and annotation.</title>
        <authorList>
            <consortium name="The Broad Institute Genomics Platform"/>
            <consortium name="The Broad Institute Genome Sequencing Center for Infectious Disease"/>
            <person name="Wu L."/>
            <person name="Ma J."/>
        </authorList>
    </citation>
    <scope>NUCLEOTIDE SEQUENCE [LARGE SCALE GENOMIC DNA]</scope>
    <source>
        <strain evidence="12">CECT 8570</strain>
    </source>
</reference>
<dbReference type="PROSITE" id="PS51173">
    <property type="entry name" value="CBM2"/>
    <property type="match status" value="1"/>
</dbReference>
<dbReference type="InterPro" id="IPR033126">
    <property type="entry name" value="Glyco_hydro_9_Asp/Glu_AS"/>
</dbReference>
<dbReference type="Proteomes" id="UP001595840">
    <property type="component" value="Unassembled WGS sequence"/>
</dbReference>
<gene>
    <name evidence="11" type="ORF">ACFOX3_08595</name>
</gene>
<keyword evidence="4 6" id="KW-0326">Glycosidase</keyword>
<comment type="caution">
    <text evidence="11">The sequence shown here is derived from an EMBL/GenBank/DDBJ whole genome shotgun (WGS) entry which is preliminary data.</text>
</comment>
<dbReference type="Gene3D" id="2.60.40.10">
    <property type="entry name" value="Immunoglobulins"/>
    <property type="match status" value="2"/>
</dbReference>
<dbReference type="InterPro" id="IPR001919">
    <property type="entry name" value="CBD2"/>
</dbReference>
<dbReference type="InterPro" id="IPR022409">
    <property type="entry name" value="PKD/Chitinase_dom"/>
</dbReference>
<keyword evidence="5 6" id="KW-0624">Polysaccharide degradation</keyword>
<dbReference type="Pfam" id="PF00553">
    <property type="entry name" value="CBM_2"/>
    <property type="match status" value="1"/>
</dbReference>
<dbReference type="Pfam" id="PF00759">
    <property type="entry name" value="Glyco_hydro_9"/>
    <property type="match status" value="1"/>
</dbReference>
<dbReference type="SUPFAM" id="SSF49384">
    <property type="entry name" value="Carbohydrate-binding domain"/>
    <property type="match status" value="2"/>
</dbReference>
<dbReference type="InterPro" id="IPR035986">
    <property type="entry name" value="PKD_dom_sf"/>
</dbReference>
<dbReference type="CDD" id="cd00146">
    <property type="entry name" value="PKD"/>
    <property type="match status" value="1"/>
</dbReference>
<evidence type="ECO:0000256" key="7">
    <source>
        <dbReference type="RuleBase" id="RU361166"/>
    </source>
</evidence>
<dbReference type="Gene3D" id="1.50.10.10">
    <property type="match status" value="1"/>
</dbReference>
<evidence type="ECO:0000256" key="3">
    <source>
        <dbReference type="ARBA" id="ARBA00023277"/>
    </source>
</evidence>
<proteinExistence type="inferred from homology"/>
<dbReference type="SUPFAM" id="SSF49299">
    <property type="entry name" value="PKD domain"/>
    <property type="match status" value="1"/>
</dbReference>
<dbReference type="Pfam" id="PF17963">
    <property type="entry name" value="Big_9"/>
    <property type="match status" value="1"/>
</dbReference>
<dbReference type="Gene3D" id="2.60.40.710">
    <property type="entry name" value="Endoglucanase-like"/>
    <property type="match status" value="1"/>
</dbReference>
<protein>
    <recommendedName>
        <fullName evidence="7">Endoglucanase</fullName>
        <ecNumber evidence="7">3.2.1.4</ecNumber>
    </recommendedName>
</protein>
<dbReference type="SMART" id="SM00089">
    <property type="entry name" value="PKD"/>
    <property type="match status" value="2"/>
</dbReference>
<dbReference type="InterPro" id="IPR012291">
    <property type="entry name" value="CBM2_carb-bd_dom_sf"/>
</dbReference>
<feature type="active site" evidence="6">
    <location>
        <position position="455"/>
    </location>
</feature>
<dbReference type="InterPro" id="IPR036966">
    <property type="entry name" value="CBM3_sf"/>
</dbReference>
<keyword evidence="12" id="KW-1185">Reference proteome</keyword>
<dbReference type="GO" id="GO:0016787">
    <property type="term" value="F:hydrolase activity"/>
    <property type="evidence" value="ECO:0007669"/>
    <property type="project" value="UniProtKB-KW"/>
</dbReference>
<feature type="active site" evidence="6">
    <location>
        <position position="446"/>
    </location>
</feature>